<dbReference type="Proteomes" id="UP000679307">
    <property type="component" value="Chromosome"/>
</dbReference>
<evidence type="ECO:0000313" key="7">
    <source>
        <dbReference type="EMBL" id="QVT81425.1"/>
    </source>
</evidence>
<evidence type="ECO:0000256" key="1">
    <source>
        <dbReference type="ARBA" id="ARBA00004141"/>
    </source>
</evidence>
<reference evidence="7 8" key="1">
    <citation type="submission" date="2021-05" db="EMBL/GenBank/DDBJ databases">
        <title>Complete genome of Nocardioides aquaticus KCTC 9944T isolated from meromictic and hypersaline Ekho Lake, Antarctica.</title>
        <authorList>
            <person name="Hwang K."/>
            <person name="Kim K.M."/>
            <person name="Choe H."/>
        </authorList>
    </citation>
    <scope>NUCLEOTIDE SEQUENCE [LARGE SCALE GENOMIC DNA]</scope>
    <source>
        <strain evidence="7 8">KCTC 9944</strain>
    </source>
</reference>
<name>A0ABX8ENL4_9ACTN</name>
<feature type="transmembrane region" description="Helical" evidence="5">
    <location>
        <begin position="130"/>
        <end position="147"/>
    </location>
</feature>
<dbReference type="InterPro" id="IPR049453">
    <property type="entry name" value="Memb_transporter_dom"/>
</dbReference>
<feature type="transmembrane region" description="Helical" evidence="5">
    <location>
        <begin position="35"/>
        <end position="52"/>
    </location>
</feature>
<gene>
    <name evidence="7" type="ORF">ENKNEFLB_03835</name>
</gene>
<proteinExistence type="predicted"/>
<feature type="transmembrane region" description="Helical" evidence="5">
    <location>
        <begin position="159"/>
        <end position="178"/>
    </location>
</feature>
<evidence type="ECO:0000256" key="4">
    <source>
        <dbReference type="ARBA" id="ARBA00023136"/>
    </source>
</evidence>
<keyword evidence="3 5" id="KW-1133">Transmembrane helix</keyword>
<feature type="transmembrane region" description="Helical" evidence="5">
    <location>
        <begin position="83"/>
        <end position="102"/>
    </location>
</feature>
<keyword evidence="4 5" id="KW-0472">Membrane</keyword>
<organism evidence="7 8">
    <name type="scientific">Nocardioides aquaticus</name>
    <dbReference type="NCBI Taxonomy" id="160826"/>
    <lineage>
        <taxon>Bacteria</taxon>
        <taxon>Bacillati</taxon>
        <taxon>Actinomycetota</taxon>
        <taxon>Actinomycetes</taxon>
        <taxon>Propionibacteriales</taxon>
        <taxon>Nocardioidaceae</taxon>
        <taxon>Nocardioides</taxon>
    </lineage>
</organism>
<dbReference type="EMBL" id="CP075371">
    <property type="protein sequence ID" value="QVT81425.1"/>
    <property type="molecule type" value="Genomic_DNA"/>
</dbReference>
<evidence type="ECO:0000256" key="5">
    <source>
        <dbReference type="SAM" id="Phobius"/>
    </source>
</evidence>
<dbReference type="Pfam" id="PF13515">
    <property type="entry name" value="FUSC_2"/>
    <property type="match status" value="1"/>
</dbReference>
<evidence type="ECO:0000259" key="6">
    <source>
        <dbReference type="Pfam" id="PF13515"/>
    </source>
</evidence>
<evidence type="ECO:0000313" key="8">
    <source>
        <dbReference type="Proteomes" id="UP000679307"/>
    </source>
</evidence>
<sequence length="374" mass="39854">MASGTIGGMEPPLDRAWQRGRTSLRARRARLRSKRFLVVQCALAGGAAWFISAEVLQHPTPFFAPIAAVVGLGTSYGQRPRRVAEITFGVAVGIFLADLLVLGLGSGWWQMSIVIALAMSAGIWLSGTQLFVTQSAVQSIIIVALVAEPATAFTRWLDALVGGGVALLAATLVPAAALRRPRENAAAVVRKVARLLRAASEVMRDGESEEALELLADARSTDHLIRELRDAADEGMSMVAVSPFRRGHAPGVRRVAELVEPLDRALRTTRVLVRQTSVSAYHRLPVPAGYADLTADLAAAVDLIAAELTENHLAVAARVPLLRVAEDTGSLERSDLLVADAILAQLRSLVVDLLMVTGLEQLEATDSIPPPRGS</sequence>
<accession>A0ABX8ENL4</accession>
<evidence type="ECO:0000256" key="3">
    <source>
        <dbReference type="ARBA" id="ARBA00022989"/>
    </source>
</evidence>
<protein>
    <recommendedName>
        <fullName evidence="6">Integral membrane bound transporter domain-containing protein</fullName>
    </recommendedName>
</protein>
<comment type="subcellular location">
    <subcellularLocation>
        <location evidence="1">Membrane</location>
        <topology evidence="1">Multi-pass membrane protein</topology>
    </subcellularLocation>
</comment>
<keyword evidence="2 5" id="KW-0812">Transmembrane</keyword>
<feature type="domain" description="Integral membrane bound transporter" evidence="6">
    <location>
        <begin position="48"/>
        <end position="169"/>
    </location>
</feature>
<feature type="transmembrane region" description="Helical" evidence="5">
    <location>
        <begin position="58"/>
        <end position="76"/>
    </location>
</feature>
<keyword evidence="8" id="KW-1185">Reference proteome</keyword>
<evidence type="ECO:0000256" key="2">
    <source>
        <dbReference type="ARBA" id="ARBA00022692"/>
    </source>
</evidence>